<name>A0A358HNX8_9PROT</name>
<sequence length="30" mass="3529">MSDKQPTLAEIKERREIATRRIKEDTGIDQ</sequence>
<reference evidence="1 2" key="1">
    <citation type="journal article" date="2018" name="Nat. Biotechnol.">
        <title>A standardized bacterial taxonomy based on genome phylogeny substantially revises the tree of life.</title>
        <authorList>
            <person name="Parks D.H."/>
            <person name="Chuvochina M."/>
            <person name="Waite D.W."/>
            <person name="Rinke C."/>
            <person name="Skarshewski A."/>
            <person name="Chaumeil P.A."/>
            <person name="Hugenholtz P."/>
        </authorList>
    </citation>
    <scope>NUCLEOTIDE SEQUENCE [LARGE SCALE GENOMIC DNA]</scope>
    <source>
        <strain evidence="1">UBA8707</strain>
    </source>
</reference>
<evidence type="ECO:0000313" key="2">
    <source>
        <dbReference type="Proteomes" id="UP000264753"/>
    </source>
</evidence>
<dbReference type="EMBL" id="DOOG01000028">
    <property type="protein sequence ID" value="HBU96885.1"/>
    <property type="molecule type" value="Genomic_DNA"/>
</dbReference>
<comment type="caution">
    <text evidence="1">The sequence shown here is derived from an EMBL/GenBank/DDBJ whole genome shotgun (WGS) entry which is preliminary data.</text>
</comment>
<dbReference type="Proteomes" id="UP000264753">
    <property type="component" value="Unassembled WGS sequence"/>
</dbReference>
<protein>
    <submittedName>
        <fullName evidence="1">Preprotein translocase subunit TatC</fullName>
    </submittedName>
</protein>
<feature type="non-terminal residue" evidence="1">
    <location>
        <position position="30"/>
    </location>
</feature>
<gene>
    <name evidence="1" type="ORF">DEF21_03120</name>
</gene>
<accession>A0A358HNX8</accession>
<evidence type="ECO:0000313" key="1">
    <source>
        <dbReference type="EMBL" id="HBU96885.1"/>
    </source>
</evidence>
<dbReference type="AlphaFoldDB" id="A0A358HNX8"/>
<proteinExistence type="predicted"/>
<organism evidence="1 2">
    <name type="scientific">Thalassospira lucentensis</name>
    <dbReference type="NCBI Taxonomy" id="168935"/>
    <lineage>
        <taxon>Bacteria</taxon>
        <taxon>Pseudomonadati</taxon>
        <taxon>Pseudomonadota</taxon>
        <taxon>Alphaproteobacteria</taxon>
        <taxon>Rhodospirillales</taxon>
        <taxon>Thalassospiraceae</taxon>
        <taxon>Thalassospira</taxon>
    </lineage>
</organism>